<evidence type="ECO:0000256" key="2">
    <source>
        <dbReference type="ARBA" id="ARBA00004123"/>
    </source>
</evidence>
<dbReference type="FunFam" id="3.30.160.60:FF:000016">
    <property type="entry name" value="zinc finger protein 37 homolog"/>
    <property type="match status" value="1"/>
</dbReference>
<dbReference type="FunFam" id="3.30.160.60:FF:000622">
    <property type="entry name" value="zinc finger protein 26 isoform X3"/>
    <property type="match status" value="1"/>
</dbReference>
<organism evidence="15 16">
    <name type="scientific">Galemys pyrenaicus</name>
    <name type="common">Iberian desman</name>
    <name type="synonym">Pyrenean desman</name>
    <dbReference type="NCBI Taxonomy" id="202257"/>
    <lineage>
        <taxon>Eukaryota</taxon>
        <taxon>Metazoa</taxon>
        <taxon>Chordata</taxon>
        <taxon>Craniata</taxon>
        <taxon>Vertebrata</taxon>
        <taxon>Euteleostomi</taxon>
        <taxon>Mammalia</taxon>
        <taxon>Eutheria</taxon>
        <taxon>Laurasiatheria</taxon>
        <taxon>Eulipotyphla</taxon>
        <taxon>Talpidae</taxon>
        <taxon>Galemys</taxon>
    </lineage>
</organism>
<evidence type="ECO:0000256" key="3">
    <source>
        <dbReference type="ARBA" id="ARBA00006991"/>
    </source>
</evidence>
<evidence type="ECO:0000313" key="16">
    <source>
        <dbReference type="Proteomes" id="UP000700334"/>
    </source>
</evidence>
<feature type="domain" description="C2H2-type" evidence="13">
    <location>
        <begin position="646"/>
        <end position="673"/>
    </location>
</feature>
<dbReference type="InterPro" id="IPR036236">
    <property type="entry name" value="Znf_C2H2_sf"/>
</dbReference>
<evidence type="ECO:0000256" key="5">
    <source>
        <dbReference type="ARBA" id="ARBA00022737"/>
    </source>
</evidence>
<dbReference type="Proteomes" id="UP000700334">
    <property type="component" value="Unassembled WGS sequence"/>
</dbReference>
<keyword evidence="6 12" id="KW-0863">Zinc-finger</keyword>
<feature type="domain" description="C2H2-type" evidence="13">
    <location>
        <begin position="618"/>
        <end position="645"/>
    </location>
</feature>
<evidence type="ECO:0000313" key="15">
    <source>
        <dbReference type="EMBL" id="KAG8506953.1"/>
    </source>
</evidence>
<evidence type="ECO:0000256" key="12">
    <source>
        <dbReference type="PROSITE-ProRule" id="PRU00042"/>
    </source>
</evidence>
<dbReference type="PROSITE" id="PS50157">
    <property type="entry name" value="ZINC_FINGER_C2H2_2"/>
    <property type="match status" value="12"/>
</dbReference>
<dbReference type="SMART" id="SM00349">
    <property type="entry name" value="KRAB"/>
    <property type="match status" value="1"/>
</dbReference>
<evidence type="ECO:0000256" key="6">
    <source>
        <dbReference type="ARBA" id="ARBA00022771"/>
    </source>
</evidence>
<dbReference type="CDD" id="cd07765">
    <property type="entry name" value="KRAB_A-box"/>
    <property type="match status" value="1"/>
</dbReference>
<feature type="domain" description="C2H2-type" evidence="13">
    <location>
        <begin position="450"/>
        <end position="477"/>
    </location>
</feature>
<protein>
    <submittedName>
        <fullName evidence="15">Zinc finger protein 630</fullName>
    </submittedName>
</protein>
<feature type="domain" description="C2H2-type" evidence="13">
    <location>
        <begin position="590"/>
        <end position="617"/>
    </location>
</feature>
<keyword evidence="5" id="KW-0677">Repeat</keyword>
<dbReference type="PANTHER" id="PTHR23234">
    <property type="entry name" value="ZNF44 PROTEIN"/>
    <property type="match status" value="1"/>
</dbReference>
<dbReference type="SUPFAM" id="SSF57667">
    <property type="entry name" value="beta-beta-alpha zinc fingers"/>
    <property type="match status" value="7"/>
</dbReference>
<keyword evidence="16" id="KW-1185">Reference proteome</keyword>
<dbReference type="GO" id="GO:0005634">
    <property type="term" value="C:nucleus"/>
    <property type="evidence" value="ECO:0007669"/>
    <property type="project" value="UniProtKB-SubCell"/>
</dbReference>
<evidence type="ECO:0000256" key="11">
    <source>
        <dbReference type="ARBA" id="ARBA00023242"/>
    </source>
</evidence>
<reference evidence="15" key="1">
    <citation type="journal article" date="2021" name="Evol. Appl.">
        <title>The genome of the Pyrenean desman and the effects of bottlenecks and inbreeding on the genomic landscape of an endangered species.</title>
        <authorList>
            <person name="Escoda L."/>
            <person name="Castresana J."/>
        </authorList>
    </citation>
    <scope>NUCLEOTIDE SEQUENCE</scope>
    <source>
        <strain evidence="15">IBE-C5619</strain>
    </source>
</reference>
<dbReference type="Gene3D" id="3.30.160.60">
    <property type="entry name" value="Classic Zinc Finger"/>
    <property type="match status" value="13"/>
</dbReference>
<dbReference type="FunFam" id="3.30.160.60:FF:000295">
    <property type="entry name" value="zinc finger protein 19"/>
    <property type="match status" value="2"/>
</dbReference>
<dbReference type="GO" id="GO:0003677">
    <property type="term" value="F:DNA binding"/>
    <property type="evidence" value="ECO:0007669"/>
    <property type="project" value="UniProtKB-KW"/>
</dbReference>
<comment type="subcellular location">
    <subcellularLocation>
        <location evidence="2">Nucleus</location>
    </subcellularLocation>
</comment>
<dbReference type="SUPFAM" id="SSF109640">
    <property type="entry name" value="KRAB domain (Kruppel-associated box)"/>
    <property type="match status" value="1"/>
</dbReference>
<evidence type="ECO:0000256" key="8">
    <source>
        <dbReference type="ARBA" id="ARBA00023015"/>
    </source>
</evidence>
<dbReference type="InterPro" id="IPR001909">
    <property type="entry name" value="KRAB"/>
</dbReference>
<comment type="function">
    <text evidence="1">May be involved in transcriptional regulation.</text>
</comment>
<dbReference type="SMART" id="SM00355">
    <property type="entry name" value="ZnF_C2H2"/>
    <property type="match status" value="12"/>
</dbReference>
<feature type="domain" description="C2H2-type" evidence="13">
    <location>
        <begin position="422"/>
        <end position="449"/>
    </location>
</feature>
<dbReference type="AlphaFoldDB" id="A0A8J5ZT50"/>
<feature type="non-terminal residue" evidence="15">
    <location>
        <position position="1"/>
    </location>
</feature>
<keyword evidence="8" id="KW-0805">Transcription regulation</keyword>
<name>A0A8J5ZT50_GALPY</name>
<evidence type="ECO:0000259" key="13">
    <source>
        <dbReference type="PROSITE" id="PS50157"/>
    </source>
</evidence>
<keyword evidence="4" id="KW-0479">Metal-binding</keyword>
<proteinExistence type="inferred from homology"/>
<dbReference type="FunFam" id="3.30.160.60:FF:000478">
    <property type="entry name" value="Zinc finger protein 133"/>
    <property type="match status" value="2"/>
</dbReference>
<sequence>IPGSAVLPRLCSGRASADAWERPFTGSGWSRHFRPSNCFLSPNSEYPSSKISRVLPGLNVYIFWLECELQRTVKRQPFSGRRQSSWRRPDLGLAAVSERAKDKLMRHPGPSRRAGREREIRGMLSPLVQAGSQARLEEELLGPENRTREPVTFADVAVNFTQEEWQQLDPVQKTLHRDVMLEIYSHLVSVGCSDIKPDVIFKLEHGEALWVIESELSMWIYSGRKKYLELSQQIISGEFSFQKEILQRAPKDNSLYSVFKVWHIDGHRNKYQGHQDKVLRQFIVTSHKTLTEKRGPKHNAGGKTFSGYIGCNPSSEKHSCEKSLKPDLDSLTCRSYARKNPIEKFGCGRAPGYSASCSVPEKTHGMKSYGHRQREKVLSHKQTHIQFKRVQAGENSIFVVYGFIKKSQLIIHERIHTREKPYVCGDCGKAFNEKSHLIMHQRIHTGEKPYECSKCGRAFSQKSPFIVHQRIHTGEKPYECSECHKTFSQKSHLIIHQRVHTREKPFECSECGKAFCEMSNLFMHQISHTGEKPYECAECGKTFPRKTQLIIHQRTHTGEKPFKCAECGKTFCQKSHLIGHKRIHTGEKPYVCSDCGKAFSQKSHLTGHQRLHTGEKPYICTECGKAFSQKSPLIIHRRIHTGEKPYECSECGKTFSQKSPLIIHQRIHTGEKPYECTECGRTFSLKAHLLAHQRAHTGEKPYECSDCGKVFCEKSLLIVYQRTHSKEKSSECAEYEMTFSQKSQMITYQRTHTREKCSKCGHCGKVSCQHVHLSDHQNPHRRETLYTY</sequence>
<evidence type="ECO:0000259" key="14">
    <source>
        <dbReference type="PROSITE" id="PS50805"/>
    </source>
</evidence>
<comment type="similarity">
    <text evidence="3">Belongs to the krueppel C2H2-type zinc-finger protein family.</text>
</comment>
<keyword evidence="9" id="KW-0238">DNA-binding</keyword>
<dbReference type="FunFam" id="3.30.160.60:FF:000003">
    <property type="entry name" value="Zinc finger protein 3 homolog"/>
    <property type="match status" value="1"/>
</dbReference>
<keyword evidence="7" id="KW-0862">Zinc</keyword>
<evidence type="ECO:0000256" key="9">
    <source>
        <dbReference type="ARBA" id="ARBA00023125"/>
    </source>
</evidence>
<comment type="caution">
    <text evidence="15">The sequence shown here is derived from an EMBL/GenBank/DDBJ whole genome shotgun (WGS) entry which is preliminary data.</text>
</comment>
<dbReference type="PANTHER" id="PTHR23234:SF8">
    <property type="entry name" value="C2H2-TYPE DOMAIN-CONTAINING PROTEIN"/>
    <property type="match status" value="1"/>
</dbReference>
<feature type="domain" description="C2H2-type" evidence="13">
    <location>
        <begin position="702"/>
        <end position="729"/>
    </location>
</feature>
<dbReference type="InterPro" id="IPR036051">
    <property type="entry name" value="KRAB_dom_sf"/>
</dbReference>
<evidence type="ECO:0000256" key="1">
    <source>
        <dbReference type="ARBA" id="ARBA00003767"/>
    </source>
</evidence>
<feature type="domain" description="C2H2-type" evidence="13">
    <location>
        <begin position="674"/>
        <end position="701"/>
    </location>
</feature>
<dbReference type="GO" id="GO:0005737">
    <property type="term" value="C:cytoplasm"/>
    <property type="evidence" value="ECO:0007669"/>
    <property type="project" value="UniProtKB-ARBA"/>
</dbReference>
<dbReference type="PROSITE" id="PS50805">
    <property type="entry name" value="KRAB"/>
    <property type="match status" value="1"/>
</dbReference>
<feature type="domain" description="KRAB" evidence="14">
    <location>
        <begin position="151"/>
        <end position="222"/>
    </location>
</feature>
<feature type="domain" description="C2H2-type" evidence="13">
    <location>
        <begin position="478"/>
        <end position="505"/>
    </location>
</feature>
<dbReference type="FunFam" id="3.30.160.60:FF:002090">
    <property type="entry name" value="Zinc finger protein 473"/>
    <property type="match status" value="1"/>
</dbReference>
<evidence type="ECO:0000256" key="7">
    <source>
        <dbReference type="ARBA" id="ARBA00022833"/>
    </source>
</evidence>
<keyword evidence="10" id="KW-0804">Transcription</keyword>
<dbReference type="FunFam" id="3.30.160.60:FF:000829">
    <property type="entry name" value="zinc finger protein 510"/>
    <property type="match status" value="1"/>
</dbReference>
<dbReference type="EMBL" id="JAGFMF010012136">
    <property type="protein sequence ID" value="KAG8506953.1"/>
    <property type="molecule type" value="Genomic_DNA"/>
</dbReference>
<dbReference type="Gene3D" id="6.10.140.140">
    <property type="match status" value="1"/>
</dbReference>
<dbReference type="InterPro" id="IPR050758">
    <property type="entry name" value="Znf_C2H2-type"/>
</dbReference>
<gene>
    <name evidence="15" type="ORF">J0S82_000511</name>
</gene>
<dbReference type="Pfam" id="PF00096">
    <property type="entry name" value="zf-C2H2"/>
    <property type="match status" value="10"/>
</dbReference>
<accession>A0A8J5ZT50</accession>
<feature type="domain" description="C2H2-type" evidence="13">
    <location>
        <begin position="506"/>
        <end position="533"/>
    </location>
</feature>
<dbReference type="OrthoDB" id="9654818at2759"/>
<dbReference type="GO" id="GO:0006355">
    <property type="term" value="P:regulation of DNA-templated transcription"/>
    <property type="evidence" value="ECO:0007669"/>
    <property type="project" value="InterPro"/>
</dbReference>
<dbReference type="PROSITE" id="PS00028">
    <property type="entry name" value="ZINC_FINGER_C2H2_1"/>
    <property type="match status" value="10"/>
</dbReference>
<feature type="domain" description="C2H2-type" evidence="13">
    <location>
        <begin position="758"/>
        <end position="785"/>
    </location>
</feature>
<evidence type="ECO:0000256" key="10">
    <source>
        <dbReference type="ARBA" id="ARBA00023163"/>
    </source>
</evidence>
<feature type="domain" description="C2H2-type" evidence="13">
    <location>
        <begin position="562"/>
        <end position="589"/>
    </location>
</feature>
<evidence type="ECO:0000256" key="4">
    <source>
        <dbReference type="ARBA" id="ARBA00022723"/>
    </source>
</evidence>
<dbReference type="GO" id="GO:0008270">
    <property type="term" value="F:zinc ion binding"/>
    <property type="evidence" value="ECO:0007669"/>
    <property type="project" value="UniProtKB-KW"/>
</dbReference>
<keyword evidence="11" id="KW-0539">Nucleus</keyword>
<dbReference type="InterPro" id="IPR013087">
    <property type="entry name" value="Znf_C2H2_type"/>
</dbReference>
<dbReference type="Pfam" id="PF01352">
    <property type="entry name" value="KRAB"/>
    <property type="match status" value="1"/>
</dbReference>
<feature type="domain" description="C2H2-type" evidence="13">
    <location>
        <begin position="534"/>
        <end position="561"/>
    </location>
</feature>
<dbReference type="FunFam" id="3.30.160.60:FF:002343">
    <property type="entry name" value="Zinc finger protein 33A"/>
    <property type="match status" value="2"/>
</dbReference>